<dbReference type="InterPro" id="IPR001789">
    <property type="entry name" value="Sig_transdc_resp-reg_receiver"/>
</dbReference>
<gene>
    <name evidence="4" type="ORF">Dform_01702</name>
</gene>
<dbReference type="Proteomes" id="UP000185934">
    <property type="component" value="Chromosome"/>
</dbReference>
<evidence type="ECO:0000256" key="1">
    <source>
        <dbReference type="ARBA" id="ARBA00023125"/>
    </source>
</evidence>
<dbReference type="InterPro" id="IPR039420">
    <property type="entry name" value="WalR-like"/>
</dbReference>
<evidence type="ECO:0000313" key="4">
    <source>
        <dbReference type="EMBL" id="APV45022.1"/>
    </source>
</evidence>
<evidence type="ECO:0000313" key="5">
    <source>
        <dbReference type="Proteomes" id="UP000185934"/>
    </source>
</evidence>
<dbReference type="GO" id="GO:0003677">
    <property type="term" value="F:DNA binding"/>
    <property type="evidence" value="ECO:0007669"/>
    <property type="project" value="UniProtKB-KW"/>
</dbReference>
<evidence type="ECO:0000259" key="3">
    <source>
        <dbReference type="PROSITE" id="PS50110"/>
    </source>
</evidence>
<dbReference type="OrthoDB" id="9797341at2"/>
<proteinExistence type="predicted"/>
<keyword evidence="5" id="KW-1185">Reference proteome</keyword>
<dbReference type="Pfam" id="PF00072">
    <property type="entry name" value="Response_reg"/>
    <property type="match status" value="1"/>
</dbReference>
<dbReference type="KEGG" id="dfo:Dform_01702"/>
<name>A0A1P8F9B8_9CHLR</name>
<dbReference type="RefSeq" id="WP_076004621.1">
    <property type="nucleotide sequence ID" value="NZ_CP018258.1"/>
</dbReference>
<dbReference type="EMBL" id="CP018258">
    <property type="protein sequence ID" value="APV45022.1"/>
    <property type="molecule type" value="Genomic_DNA"/>
</dbReference>
<dbReference type="CDD" id="cd17535">
    <property type="entry name" value="REC_NarL-like"/>
    <property type="match status" value="1"/>
</dbReference>
<evidence type="ECO:0000256" key="2">
    <source>
        <dbReference type="PROSITE-ProRule" id="PRU00169"/>
    </source>
</evidence>
<organism evidence="4 5">
    <name type="scientific">Dehalogenimonas formicexedens</name>
    <dbReference type="NCBI Taxonomy" id="1839801"/>
    <lineage>
        <taxon>Bacteria</taxon>
        <taxon>Bacillati</taxon>
        <taxon>Chloroflexota</taxon>
        <taxon>Dehalococcoidia</taxon>
        <taxon>Dehalococcoidales</taxon>
        <taxon>Dehalococcoidaceae</taxon>
        <taxon>Dehalogenimonas</taxon>
    </lineage>
</organism>
<dbReference type="AlphaFoldDB" id="A0A1P8F9B8"/>
<dbReference type="PROSITE" id="PS50110">
    <property type="entry name" value="RESPONSE_REGULATORY"/>
    <property type="match status" value="1"/>
</dbReference>
<sequence>MITIVIADDHKVVRQGLRTLLEMEPDLKVVGEAANGSEALALVESQKPDILVTDISMPPPTGIELAKTIRQKGYPSKVVVLSMHADEPFVVSALTAGALGYVLKEAGVEYVVTAIREAAANRCFVSPPLVMPMEVASNSSRQKKD</sequence>
<feature type="modified residue" description="4-aspartylphosphate" evidence="2">
    <location>
        <position position="54"/>
    </location>
</feature>
<dbReference type="InterPro" id="IPR011006">
    <property type="entry name" value="CheY-like_superfamily"/>
</dbReference>
<dbReference type="GO" id="GO:0000160">
    <property type="term" value="P:phosphorelay signal transduction system"/>
    <property type="evidence" value="ECO:0007669"/>
    <property type="project" value="InterPro"/>
</dbReference>
<dbReference type="SMART" id="SM00448">
    <property type="entry name" value="REC"/>
    <property type="match status" value="1"/>
</dbReference>
<dbReference type="Gene3D" id="3.40.50.2300">
    <property type="match status" value="1"/>
</dbReference>
<keyword evidence="1" id="KW-0238">DNA-binding</keyword>
<accession>A0A1P8F9B8</accession>
<dbReference type="SUPFAM" id="SSF52172">
    <property type="entry name" value="CheY-like"/>
    <property type="match status" value="1"/>
</dbReference>
<dbReference type="STRING" id="1839801.Dform_01702"/>
<protein>
    <submittedName>
        <fullName evidence="4">Response regulator receiver domain-containing protein</fullName>
    </submittedName>
</protein>
<keyword evidence="2" id="KW-0597">Phosphoprotein</keyword>
<feature type="domain" description="Response regulatory" evidence="3">
    <location>
        <begin position="3"/>
        <end position="119"/>
    </location>
</feature>
<reference evidence="5" key="1">
    <citation type="submission" date="2016-11" db="EMBL/GenBank/DDBJ databases">
        <title>Dehalogenimonas formicexedens sp. nov., a chlorinated alkane respiring bacterium isolated from contaminated groundwater.</title>
        <authorList>
            <person name="Key T.A."/>
            <person name="Bowman K.S."/>
            <person name="Lee I."/>
            <person name="Chun J."/>
            <person name="Albuquerque L."/>
            <person name="da Costa M.S."/>
            <person name="Rainey F.A."/>
            <person name="Moe W.M."/>
        </authorList>
    </citation>
    <scope>NUCLEOTIDE SEQUENCE [LARGE SCALE GENOMIC DNA]</scope>
    <source>
        <strain evidence="5">NSZ-14</strain>
    </source>
</reference>
<dbReference type="InterPro" id="IPR058245">
    <property type="entry name" value="NreC/VraR/RcsB-like_REC"/>
</dbReference>
<dbReference type="PANTHER" id="PTHR43214">
    <property type="entry name" value="TWO-COMPONENT RESPONSE REGULATOR"/>
    <property type="match status" value="1"/>
</dbReference>